<keyword evidence="2" id="KW-1185">Reference proteome</keyword>
<sequence length="99" mass="10416">MCSTAGEIVTAIAASSLTGEARMALPKMHIADVAGVLRSSGPAIDDLVASVLQSKPHPRARAGRRMMLRGMGLNVFVRRLAGAPAPMLVVPFRSRMPHG</sequence>
<comment type="caution">
    <text evidence="1">The sequence shown here is derived from an EMBL/GenBank/DDBJ whole genome shotgun (WGS) entry which is preliminary data.</text>
</comment>
<evidence type="ECO:0000313" key="2">
    <source>
        <dbReference type="Proteomes" id="UP000623958"/>
    </source>
</evidence>
<proteinExistence type="predicted"/>
<name>A0A919F8H5_9XANT</name>
<protein>
    <submittedName>
        <fullName evidence="1">Uncharacterized protein</fullName>
    </submittedName>
</protein>
<reference evidence="1" key="2">
    <citation type="submission" date="2020-09" db="EMBL/GenBank/DDBJ databases">
        <authorList>
            <person name="Sun Q."/>
            <person name="Ohkuma M."/>
        </authorList>
    </citation>
    <scope>NUCLEOTIDE SEQUENCE</scope>
    <source>
        <strain evidence="1">JCM 13306</strain>
    </source>
</reference>
<reference evidence="1" key="1">
    <citation type="journal article" date="2014" name="Int. J. Syst. Evol. Microbiol.">
        <title>Complete genome sequence of Corynebacterium casei LMG S-19264T (=DSM 44701T), isolated from a smear-ripened cheese.</title>
        <authorList>
            <consortium name="US DOE Joint Genome Institute (JGI-PGF)"/>
            <person name="Walter F."/>
            <person name="Albersmeier A."/>
            <person name="Kalinowski J."/>
            <person name="Ruckert C."/>
        </authorList>
    </citation>
    <scope>NUCLEOTIDE SEQUENCE</scope>
    <source>
        <strain evidence="1">JCM 13306</strain>
    </source>
</reference>
<dbReference type="Proteomes" id="UP000623958">
    <property type="component" value="Unassembled WGS sequence"/>
</dbReference>
<evidence type="ECO:0000313" key="1">
    <source>
        <dbReference type="EMBL" id="GHH54976.1"/>
    </source>
</evidence>
<organism evidence="1 2">
    <name type="scientific">Xanthomonas boreopolis</name>
    <dbReference type="NCBI Taxonomy" id="86183"/>
    <lineage>
        <taxon>Bacteria</taxon>
        <taxon>Pseudomonadati</taxon>
        <taxon>Pseudomonadota</taxon>
        <taxon>Gammaproteobacteria</taxon>
        <taxon>Lysobacterales</taxon>
        <taxon>Lysobacteraceae</taxon>
        <taxon>Xanthomonas</taxon>
    </lineage>
</organism>
<accession>A0A919F8H5</accession>
<dbReference type="EMBL" id="BNBA01000016">
    <property type="protein sequence ID" value="GHH54976.1"/>
    <property type="molecule type" value="Genomic_DNA"/>
</dbReference>
<gene>
    <name evidence="1" type="ORF">GCM10009090_22620</name>
</gene>
<dbReference type="AlphaFoldDB" id="A0A919F8H5"/>